<keyword evidence="7" id="KW-0560">Oxidoreductase</keyword>
<dbReference type="Pfam" id="PF13434">
    <property type="entry name" value="Lys_Orn_oxgnase"/>
    <property type="match status" value="1"/>
</dbReference>
<dbReference type="EMBL" id="JBHTMN010000011">
    <property type="protein sequence ID" value="MFD1383652.1"/>
    <property type="molecule type" value="Genomic_DNA"/>
</dbReference>
<keyword evidence="5" id="KW-0274">FAD</keyword>
<comment type="caution">
    <text evidence="8">The sequence shown here is derived from an EMBL/GenBank/DDBJ whole genome shotgun (WGS) entry which is preliminary data.</text>
</comment>
<comment type="similarity">
    <text evidence="3">Belongs to the lysine N(6)-hydroxylase/L-ornithine N(5)-oxygenase family.</text>
</comment>
<organism evidence="8 9">
    <name type="scientific">Rhodanobacter aciditrophus</name>
    <dbReference type="NCBI Taxonomy" id="1623218"/>
    <lineage>
        <taxon>Bacteria</taxon>
        <taxon>Pseudomonadati</taxon>
        <taxon>Pseudomonadota</taxon>
        <taxon>Gammaproteobacteria</taxon>
        <taxon>Lysobacterales</taxon>
        <taxon>Rhodanobacteraceae</taxon>
        <taxon>Rhodanobacter</taxon>
    </lineage>
</organism>
<dbReference type="PANTHER" id="PTHR42802">
    <property type="entry name" value="MONOOXYGENASE"/>
    <property type="match status" value="1"/>
</dbReference>
<evidence type="ECO:0000256" key="7">
    <source>
        <dbReference type="ARBA" id="ARBA00023002"/>
    </source>
</evidence>
<evidence type="ECO:0000313" key="8">
    <source>
        <dbReference type="EMBL" id="MFD1383652.1"/>
    </source>
</evidence>
<keyword evidence="6" id="KW-0521">NADP</keyword>
<dbReference type="SUPFAM" id="SSF51905">
    <property type="entry name" value="FAD/NAD(P)-binding domain"/>
    <property type="match status" value="1"/>
</dbReference>
<reference evidence="9" key="1">
    <citation type="journal article" date="2019" name="Int. J. Syst. Evol. Microbiol.">
        <title>The Global Catalogue of Microorganisms (GCM) 10K type strain sequencing project: providing services to taxonomists for standard genome sequencing and annotation.</title>
        <authorList>
            <consortium name="The Broad Institute Genomics Platform"/>
            <consortium name="The Broad Institute Genome Sequencing Center for Infectious Disease"/>
            <person name="Wu L."/>
            <person name="Ma J."/>
        </authorList>
    </citation>
    <scope>NUCLEOTIDE SEQUENCE [LARGE SCALE GENOMIC DNA]</scope>
    <source>
        <strain evidence="9">JCM 30774</strain>
    </source>
</reference>
<comment type="cofactor">
    <cofactor evidence="1">
        <name>FAD</name>
        <dbReference type="ChEBI" id="CHEBI:57692"/>
    </cofactor>
</comment>
<evidence type="ECO:0000256" key="2">
    <source>
        <dbReference type="ARBA" id="ARBA00004924"/>
    </source>
</evidence>
<dbReference type="RefSeq" id="WP_377367120.1">
    <property type="nucleotide sequence ID" value="NZ_JBHTMN010000011.1"/>
</dbReference>
<accession>A0ABW4B134</accession>
<dbReference type="PROSITE" id="PS51257">
    <property type="entry name" value="PROKAR_LIPOPROTEIN"/>
    <property type="match status" value="1"/>
</dbReference>
<dbReference type="PANTHER" id="PTHR42802:SF1">
    <property type="entry name" value="L-ORNITHINE N(5)-MONOOXYGENASE"/>
    <property type="match status" value="1"/>
</dbReference>
<comment type="pathway">
    <text evidence="2">Siderophore biosynthesis.</text>
</comment>
<keyword evidence="9" id="KW-1185">Reference proteome</keyword>
<evidence type="ECO:0000256" key="3">
    <source>
        <dbReference type="ARBA" id="ARBA00007588"/>
    </source>
</evidence>
<evidence type="ECO:0000256" key="1">
    <source>
        <dbReference type="ARBA" id="ARBA00001974"/>
    </source>
</evidence>
<dbReference type="Gene3D" id="3.50.50.60">
    <property type="entry name" value="FAD/NAD(P)-binding domain"/>
    <property type="match status" value="1"/>
</dbReference>
<dbReference type="Proteomes" id="UP001597059">
    <property type="component" value="Unassembled WGS sequence"/>
</dbReference>
<keyword evidence="4" id="KW-0285">Flavoprotein</keyword>
<dbReference type="InterPro" id="IPR036188">
    <property type="entry name" value="FAD/NAD-bd_sf"/>
</dbReference>
<proteinExistence type="inferred from homology"/>
<name>A0ABW4B134_9GAMM</name>
<evidence type="ECO:0000256" key="6">
    <source>
        <dbReference type="ARBA" id="ARBA00022857"/>
    </source>
</evidence>
<evidence type="ECO:0000256" key="5">
    <source>
        <dbReference type="ARBA" id="ARBA00022827"/>
    </source>
</evidence>
<sequence>METINRTAPLDYLCIGLGPFNLSFACMAAPIEGLNGRVLEQSSEFNWHPNMLIDGTTLQNPFLADLVSMADPTSPFSYLNYCKQQGRLYQFYIREKYYLSRAEYNRYCRWAVDQLDTIKFCHTVTDISYLSHYECYVVRGCQTLADDSVQPFQYFTKKLIIGVGSLPQFPASVAHQVQQLKANTPQRLLHTSDYLRHKEALKECQEITVIGSGQSGAEVFYDLLSDSAEHQYRLNWVTRSPRYFQMETAKLTLELITPDYAEYFYDLSPRVKNQVLKDHKSLYQGINASLIDQIYDALDDNHHSQACEVRLLPNLELLDIAMAPSNETFRLRFKHHQDQAEYSHQTHAVVFASGYGPKLPSFIHGIKDRIQWDDNGDYQPNRNWSVDLCGNEIFVQNAGLQGHGITNPDIGMACYRNGRILHAITGVDYYPAEANTSFQTHQPNNDSSFKKITVSTNTDSTLHTTAHLTDTMETA</sequence>
<protein>
    <submittedName>
        <fullName evidence="8">Lysine N(6)-hydroxylase/L-ornithine N(5)-oxygenase family protein</fullName>
    </submittedName>
</protein>
<evidence type="ECO:0000313" key="9">
    <source>
        <dbReference type="Proteomes" id="UP001597059"/>
    </source>
</evidence>
<dbReference type="InterPro" id="IPR025700">
    <property type="entry name" value="Lys/Orn_oxygenase"/>
</dbReference>
<evidence type="ECO:0000256" key="4">
    <source>
        <dbReference type="ARBA" id="ARBA00022630"/>
    </source>
</evidence>
<gene>
    <name evidence="8" type="ORF">ACFQ45_09755</name>
</gene>